<evidence type="ECO:0000256" key="4">
    <source>
        <dbReference type="PROSITE-ProRule" id="PRU00433"/>
    </source>
</evidence>
<dbReference type="Proteomes" id="UP001626536">
    <property type="component" value="Chromosome"/>
</dbReference>
<keyword evidence="1 4" id="KW-0349">Heme</keyword>
<feature type="signal peptide" evidence="5">
    <location>
        <begin position="1"/>
        <end position="23"/>
    </location>
</feature>
<dbReference type="SUPFAM" id="SSF46626">
    <property type="entry name" value="Cytochrome c"/>
    <property type="match status" value="1"/>
</dbReference>
<evidence type="ECO:0000259" key="6">
    <source>
        <dbReference type="PROSITE" id="PS51007"/>
    </source>
</evidence>
<dbReference type="InterPro" id="IPR009056">
    <property type="entry name" value="Cyt_c-like_dom"/>
</dbReference>
<name>A0ABZ0HT76_9HYPH</name>
<dbReference type="PROSITE" id="PS51007">
    <property type="entry name" value="CYTC"/>
    <property type="match status" value="1"/>
</dbReference>
<evidence type="ECO:0000256" key="2">
    <source>
        <dbReference type="ARBA" id="ARBA00022723"/>
    </source>
</evidence>
<dbReference type="EMBL" id="CP136862">
    <property type="protein sequence ID" value="WOJ90130.1"/>
    <property type="molecule type" value="Genomic_DNA"/>
</dbReference>
<evidence type="ECO:0000313" key="8">
    <source>
        <dbReference type="Proteomes" id="UP001626536"/>
    </source>
</evidence>
<evidence type="ECO:0000313" key="7">
    <source>
        <dbReference type="EMBL" id="WOJ90130.1"/>
    </source>
</evidence>
<organism evidence="7 8">
    <name type="scientific">Methylocapsa polymorpha</name>
    <dbReference type="NCBI Taxonomy" id="3080828"/>
    <lineage>
        <taxon>Bacteria</taxon>
        <taxon>Pseudomonadati</taxon>
        <taxon>Pseudomonadota</taxon>
        <taxon>Alphaproteobacteria</taxon>
        <taxon>Hyphomicrobiales</taxon>
        <taxon>Beijerinckiaceae</taxon>
        <taxon>Methylocapsa</taxon>
    </lineage>
</organism>
<protein>
    <submittedName>
        <fullName evidence="7">Cytochrome c</fullName>
    </submittedName>
</protein>
<dbReference type="InterPro" id="IPR036909">
    <property type="entry name" value="Cyt_c-like_dom_sf"/>
</dbReference>
<evidence type="ECO:0000256" key="3">
    <source>
        <dbReference type="ARBA" id="ARBA00023004"/>
    </source>
</evidence>
<proteinExistence type="predicted"/>
<reference evidence="7 8" key="1">
    <citation type="submission" date="2023-10" db="EMBL/GenBank/DDBJ databases">
        <title>Novel methanotroph of the genus Methylocapsa from a subarctic wetland.</title>
        <authorList>
            <person name="Belova S.E."/>
            <person name="Oshkin I.Y."/>
            <person name="Miroshnikov K."/>
            <person name="Dedysh S.N."/>
        </authorList>
    </citation>
    <scope>NUCLEOTIDE SEQUENCE [LARGE SCALE GENOMIC DNA]</scope>
    <source>
        <strain evidence="7 8">RX1</strain>
    </source>
</reference>
<keyword evidence="3 4" id="KW-0408">Iron</keyword>
<dbReference type="Gene3D" id="1.10.760.10">
    <property type="entry name" value="Cytochrome c-like domain"/>
    <property type="match status" value="1"/>
</dbReference>
<evidence type="ECO:0000256" key="5">
    <source>
        <dbReference type="SAM" id="SignalP"/>
    </source>
</evidence>
<keyword evidence="8" id="KW-1185">Reference proteome</keyword>
<keyword evidence="2 4" id="KW-0479">Metal-binding</keyword>
<feature type="chain" id="PRO_5045937940" evidence="5">
    <location>
        <begin position="24"/>
        <end position="108"/>
    </location>
</feature>
<keyword evidence="5" id="KW-0732">Signal</keyword>
<dbReference type="RefSeq" id="WP_407339576.1">
    <property type="nucleotide sequence ID" value="NZ_CP136862.1"/>
</dbReference>
<gene>
    <name evidence="7" type="ORF">RZS28_02145</name>
</gene>
<accession>A0ABZ0HT76</accession>
<evidence type="ECO:0000256" key="1">
    <source>
        <dbReference type="ARBA" id="ARBA00022617"/>
    </source>
</evidence>
<feature type="domain" description="Cytochrome c" evidence="6">
    <location>
        <begin position="26"/>
        <end position="107"/>
    </location>
</feature>
<dbReference type="Pfam" id="PF00034">
    <property type="entry name" value="Cytochrom_C"/>
    <property type="match status" value="1"/>
</dbReference>
<sequence>MLKSTCNAFAAALVFICVASARAEEGNPALGQKLAQEWCAKCHAIGLYGDSPLKVAPPFRELHQRYNVEDLAESFAEGIIVGHPTMPVFRFDPDQIQNLIRYLKTLER</sequence>